<keyword evidence="13" id="KW-1185">Reference proteome</keyword>
<sequence length="881" mass="98014">MDNSMHLLWAKTAPDHSGQWHPLVLHLLDAAACAEAILDREPETAKQHMAACLGLPWDEARPWLLAVIACHDIGKACPGFQAKWTEAPPHGIATRRSINTRINHGYVSQIALESILLDLGWPYDLAELAAASVGCHHGQRASYSELQTVEFDRFAMGEDAWTEARKQIFQAILSVFNPVSPPSKETLSGPEFMLISGLTSFADWIGSNTEWFDYGTPLDCADLAAWYEKSKAKADSALDAIGWRLRTPLSAGFRTFPEVFGFPPRPLQEAVSVAVQDISGPSVLLLEAPMGEGKTEAAFYIHLEQQRKNKHRGLYIALPTKATGNAMFKRTMDFLRKQGCERPLDLQLLHGASILNEDFTNLKISDISDPHPGGEVRAGEWFTNKKRALLSEYGVGTVDQALLPILPVRHNFVRLWGLANRVVVFDEIHAYDSYTGTLLIHLVRWLLSLGSSIVLLSATLPPSIRRKLASGIGAQPPEGAPYPRLTVFSQGEAQQISFSTDPKRRQTIKVKGVQPDLSSVNQALAENLPAEGMGLVLMNTVGRAQEFFLSFPEGEPVKTQEALVGKRLQDGTEVYLFHARYPAVLRQKREDFLLKVFGKDGDRSGRKILIATQVVEQSLDLDFDYMITDLAPIDLLLQRAGRLWRHKRKSRPADAPILTIAGLTPGAPPDFKKPLWWSSVYGEDLLLKTWTLLASKKQIILPDEIDSLVTAVYEDHVQIPSHLAERLDQAVIEGEGEAFAKTGQANMAIIGLPDDDSWNDPSRFVLYDEDDPLVHRSLAARTRLGEESVSAIPLTALEKEHVLSTPSFSQAKELFFKTLSITRKSVVKQLKQCGVPDPWKKSPLLRNCFPMVLDEKGLWEHDAQVRLDEALGLLYQEKEDL</sequence>
<keyword evidence="6" id="KW-0378">Hydrolase</keyword>
<reference evidence="13" key="1">
    <citation type="submission" date="2016-11" db="EMBL/GenBank/DDBJ databases">
        <authorList>
            <person name="Varghese N."/>
            <person name="Submissions S."/>
        </authorList>
    </citation>
    <scope>NUCLEOTIDE SEQUENCE [LARGE SCALE GENOMIC DNA]</scope>
    <source>
        <strain evidence="13">DSM 16219</strain>
    </source>
</reference>
<dbReference type="PROSITE" id="PS51192">
    <property type="entry name" value="HELICASE_ATP_BIND_1"/>
    <property type="match status" value="1"/>
</dbReference>
<dbReference type="OrthoDB" id="9810236at2"/>
<feature type="domain" description="HD Cas3-type" evidence="11">
    <location>
        <begin position="16"/>
        <end position="205"/>
    </location>
</feature>
<dbReference type="PANTHER" id="PTHR47963:SF9">
    <property type="entry name" value="CRISPR-ASSOCIATED ENDONUCLEASE_HELICASE CAS3"/>
    <property type="match status" value="1"/>
</dbReference>
<evidence type="ECO:0000256" key="6">
    <source>
        <dbReference type="ARBA" id="ARBA00022801"/>
    </source>
</evidence>
<dbReference type="InterPro" id="IPR054712">
    <property type="entry name" value="Cas3-like_dom"/>
</dbReference>
<dbReference type="InterPro" id="IPR014001">
    <property type="entry name" value="Helicase_ATP-bd"/>
</dbReference>
<dbReference type="GO" id="GO:0003724">
    <property type="term" value="F:RNA helicase activity"/>
    <property type="evidence" value="ECO:0007669"/>
    <property type="project" value="TreeGrafter"/>
</dbReference>
<dbReference type="RefSeq" id="WP_083611269.1">
    <property type="nucleotide sequence ID" value="NZ_FQZU01000048.1"/>
</dbReference>
<dbReference type="GO" id="GO:0003723">
    <property type="term" value="F:RNA binding"/>
    <property type="evidence" value="ECO:0007669"/>
    <property type="project" value="TreeGrafter"/>
</dbReference>
<keyword evidence="3" id="KW-0540">Nuclease</keyword>
<dbReference type="NCBIfam" id="TIGR01596">
    <property type="entry name" value="cas3_HD"/>
    <property type="match status" value="1"/>
</dbReference>
<dbReference type="STRING" id="1121393.SAMN02745216_04711"/>
<dbReference type="EMBL" id="FQZU01000048">
    <property type="protein sequence ID" value="SHL15418.1"/>
    <property type="molecule type" value="Genomic_DNA"/>
</dbReference>
<evidence type="ECO:0000256" key="2">
    <source>
        <dbReference type="ARBA" id="ARBA00009046"/>
    </source>
</evidence>
<dbReference type="SMART" id="SM00490">
    <property type="entry name" value="HELICc"/>
    <property type="match status" value="1"/>
</dbReference>
<gene>
    <name evidence="12" type="ORF">SAMN02745216_04711</name>
</gene>
<dbReference type="InterPro" id="IPR041372">
    <property type="entry name" value="Cas3_C"/>
</dbReference>
<dbReference type="PANTHER" id="PTHR47963">
    <property type="entry name" value="DEAD-BOX ATP-DEPENDENT RNA HELICASE 47, MITOCHONDRIAL"/>
    <property type="match status" value="1"/>
</dbReference>
<dbReference type="CDD" id="cd09641">
    <property type="entry name" value="Cas3''_I"/>
    <property type="match status" value="1"/>
</dbReference>
<name>A0A1M6YB10_9BACT</name>
<evidence type="ECO:0000256" key="5">
    <source>
        <dbReference type="ARBA" id="ARBA00022741"/>
    </source>
</evidence>
<keyword evidence="5" id="KW-0547">Nucleotide-binding</keyword>
<dbReference type="SUPFAM" id="SSF109604">
    <property type="entry name" value="HD-domain/PDEase-like"/>
    <property type="match status" value="1"/>
</dbReference>
<keyword evidence="4" id="KW-0479">Metal-binding</keyword>
<dbReference type="InterPro" id="IPR027417">
    <property type="entry name" value="P-loop_NTPase"/>
</dbReference>
<dbReference type="NCBIfam" id="TIGR01587">
    <property type="entry name" value="cas3_core"/>
    <property type="match status" value="1"/>
</dbReference>
<dbReference type="AlphaFoldDB" id="A0A1M6YB10"/>
<dbReference type="InterPro" id="IPR006483">
    <property type="entry name" value="CRISPR-assoc_Cas3_HD"/>
</dbReference>
<comment type="similarity">
    <text evidence="1">In the N-terminal section; belongs to the CRISPR-associated nuclease Cas3-HD family.</text>
</comment>
<evidence type="ECO:0000256" key="7">
    <source>
        <dbReference type="ARBA" id="ARBA00022806"/>
    </source>
</evidence>
<dbReference type="GO" id="GO:0046872">
    <property type="term" value="F:metal ion binding"/>
    <property type="evidence" value="ECO:0007669"/>
    <property type="project" value="UniProtKB-KW"/>
</dbReference>
<keyword evidence="9" id="KW-0051">Antiviral defense</keyword>
<keyword evidence="12" id="KW-0255">Endonuclease</keyword>
<evidence type="ECO:0000256" key="3">
    <source>
        <dbReference type="ARBA" id="ARBA00022722"/>
    </source>
</evidence>
<evidence type="ECO:0000256" key="9">
    <source>
        <dbReference type="ARBA" id="ARBA00023118"/>
    </source>
</evidence>
<evidence type="ECO:0000259" key="11">
    <source>
        <dbReference type="PROSITE" id="PS51643"/>
    </source>
</evidence>
<dbReference type="InterPro" id="IPR038257">
    <property type="entry name" value="CRISPR-assoc_Cas3_HD_sf"/>
</dbReference>
<dbReference type="PROSITE" id="PS51643">
    <property type="entry name" value="HD_CAS3"/>
    <property type="match status" value="1"/>
</dbReference>
<dbReference type="GO" id="GO:0004519">
    <property type="term" value="F:endonuclease activity"/>
    <property type="evidence" value="ECO:0007669"/>
    <property type="project" value="UniProtKB-KW"/>
</dbReference>
<comment type="similarity">
    <text evidence="2">In the central section; belongs to the CRISPR-associated helicase Cas3 family.</text>
</comment>
<dbReference type="CDD" id="cd17930">
    <property type="entry name" value="DEXHc_cas3"/>
    <property type="match status" value="1"/>
</dbReference>
<dbReference type="GO" id="GO:0005524">
    <property type="term" value="F:ATP binding"/>
    <property type="evidence" value="ECO:0007669"/>
    <property type="project" value="UniProtKB-KW"/>
</dbReference>
<dbReference type="InterPro" id="IPR006474">
    <property type="entry name" value="Helicase_Cas3_CRISPR-ass_core"/>
</dbReference>
<dbReference type="Pfam" id="PF18019">
    <property type="entry name" value="Cas3_HD"/>
    <property type="match status" value="1"/>
</dbReference>
<evidence type="ECO:0000313" key="13">
    <source>
        <dbReference type="Proteomes" id="UP000183994"/>
    </source>
</evidence>
<organism evidence="12 13">
    <name type="scientific">Desulfatibacillum alkenivorans DSM 16219</name>
    <dbReference type="NCBI Taxonomy" id="1121393"/>
    <lineage>
        <taxon>Bacteria</taxon>
        <taxon>Pseudomonadati</taxon>
        <taxon>Thermodesulfobacteriota</taxon>
        <taxon>Desulfobacteria</taxon>
        <taxon>Desulfobacterales</taxon>
        <taxon>Desulfatibacillaceae</taxon>
        <taxon>Desulfatibacillum</taxon>
    </lineage>
</organism>
<dbReference type="Gene3D" id="3.40.50.300">
    <property type="entry name" value="P-loop containing nucleotide triphosphate hydrolases"/>
    <property type="match status" value="2"/>
</dbReference>
<dbReference type="Pfam" id="PF18395">
    <property type="entry name" value="Cas3_C"/>
    <property type="match status" value="1"/>
</dbReference>
<evidence type="ECO:0000256" key="8">
    <source>
        <dbReference type="ARBA" id="ARBA00022840"/>
    </source>
</evidence>
<dbReference type="GO" id="GO:0016787">
    <property type="term" value="F:hydrolase activity"/>
    <property type="evidence" value="ECO:0007669"/>
    <property type="project" value="UniProtKB-KW"/>
</dbReference>
<keyword evidence="7 12" id="KW-0347">Helicase</keyword>
<evidence type="ECO:0000313" key="12">
    <source>
        <dbReference type="EMBL" id="SHL15418.1"/>
    </source>
</evidence>
<dbReference type="Proteomes" id="UP000183994">
    <property type="component" value="Unassembled WGS sequence"/>
</dbReference>
<dbReference type="InterPro" id="IPR050547">
    <property type="entry name" value="DEAD_box_RNA_helicases"/>
</dbReference>
<dbReference type="InterPro" id="IPR001650">
    <property type="entry name" value="Helicase_C-like"/>
</dbReference>
<keyword evidence="8" id="KW-0067">ATP-binding</keyword>
<dbReference type="Gene3D" id="1.10.3210.30">
    <property type="match status" value="1"/>
</dbReference>
<feature type="domain" description="Helicase ATP-binding" evidence="10">
    <location>
        <begin position="275"/>
        <end position="478"/>
    </location>
</feature>
<dbReference type="GO" id="GO:0051607">
    <property type="term" value="P:defense response to virus"/>
    <property type="evidence" value="ECO:0007669"/>
    <property type="project" value="UniProtKB-KW"/>
</dbReference>
<accession>A0A1M6YB10</accession>
<proteinExistence type="inferred from homology"/>
<dbReference type="Pfam" id="PF22590">
    <property type="entry name" value="Cas3-like_C_2"/>
    <property type="match status" value="1"/>
</dbReference>
<dbReference type="SMART" id="SM00487">
    <property type="entry name" value="DEXDc"/>
    <property type="match status" value="1"/>
</dbReference>
<evidence type="ECO:0000256" key="4">
    <source>
        <dbReference type="ARBA" id="ARBA00022723"/>
    </source>
</evidence>
<evidence type="ECO:0000259" key="10">
    <source>
        <dbReference type="PROSITE" id="PS51192"/>
    </source>
</evidence>
<protein>
    <submittedName>
        <fullName evidence="12">CRISPR-associated endonuclease/helicase Cas3</fullName>
    </submittedName>
</protein>
<dbReference type="SUPFAM" id="SSF52540">
    <property type="entry name" value="P-loop containing nucleoside triphosphate hydrolases"/>
    <property type="match status" value="1"/>
</dbReference>
<evidence type="ECO:0000256" key="1">
    <source>
        <dbReference type="ARBA" id="ARBA00006847"/>
    </source>
</evidence>